<keyword evidence="2" id="KW-0808">Transferase</keyword>
<evidence type="ECO:0000256" key="4">
    <source>
        <dbReference type="ARBA" id="ARBA00022989"/>
    </source>
</evidence>
<gene>
    <name evidence="8" type="ORF">J2T57_001062</name>
</gene>
<dbReference type="PANTHER" id="PTHR12137">
    <property type="entry name" value="CARBOHYDRATE SULFOTRANSFERASE"/>
    <property type="match status" value="1"/>
</dbReference>
<evidence type="ECO:0000256" key="3">
    <source>
        <dbReference type="ARBA" id="ARBA00022692"/>
    </source>
</evidence>
<evidence type="ECO:0000256" key="6">
    <source>
        <dbReference type="ARBA" id="ARBA00023136"/>
    </source>
</evidence>
<keyword evidence="9" id="KW-1185">Reference proteome</keyword>
<evidence type="ECO:0000256" key="5">
    <source>
        <dbReference type="ARBA" id="ARBA00023034"/>
    </source>
</evidence>
<dbReference type="Proteomes" id="UP001205843">
    <property type="component" value="Unassembled WGS sequence"/>
</dbReference>
<sequence length="249" mass="28910">MIISHRHRFIFIHCRKVAGSSMKVTLAPHLGPDDLLLGSLHEVLKDSSPFQRWILRELAKPAGIAELLSASMKRRDWRSAMNKVLKKRHKRELGLSSSSHPTAVEVRASLGKTWDEYFKFCFVRNPYERAVSDYLYQTRLMAEPPSFSEFLDGVKAEAEAGDVKHDNWPMYTIDDDIAVDFIGRYENLKEDFRNAMLQIGLENVELAASEKRRRYPKPWQAYYGTGDQDRVESLFLREINEFNYSFEGK</sequence>
<evidence type="ECO:0000256" key="2">
    <source>
        <dbReference type="ARBA" id="ARBA00022679"/>
    </source>
</evidence>
<keyword evidence="7" id="KW-0325">Glycoprotein</keyword>
<organism evidence="8 9">
    <name type="scientific">Natronocella acetinitrilica</name>
    <dbReference type="NCBI Taxonomy" id="414046"/>
    <lineage>
        <taxon>Bacteria</taxon>
        <taxon>Pseudomonadati</taxon>
        <taxon>Pseudomonadota</taxon>
        <taxon>Gammaproteobacteria</taxon>
        <taxon>Chromatiales</taxon>
        <taxon>Ectothiorhodospiraceae</taxon>
        <taxon>Natronocella</taxon>
    </lineage>
</organism>
<evidence type="ECO:0000313" key="8">
    <source>
        <dbReference type="EMBL" id="MCP1673963.1"/>
    </source>
</evidence>
<dbReference type="GO" id="GO:0008146">
    <property type="term" value="F:sulfotransferase activity"/>
    <property type="evidence" value="ECO:0007669"/>
    <property type="project" value="InterPro"/>
</dbReference>
<keyword evidence="3" id="KW-0812">Transmembrane</keyword>
<dbReference type="InterPro" id="IPR027417">
    <property type="entry name" value="P-loop_NTPase"/>
</dbReference>
<evidence type="ECO:0000256" key="7">
    <source>
        <dbReference type="ARBA" id="ARBA00023180"/>
    </source>
</evidence>
<dbReference type="InterPro" id="IPR018011">
    <property type="entry name" value="Carb_sulfotrans_8-10"/>
</dbReference>
<evidence type="ECO:0000313" key="9">
    <source>
        <dbReference type="Proteomes" id="UP001205843"/>
    </source>
</evidence>
<dbReference type="GO" id="GO:0016051">
    <property type="term" value="P:carbohydrate biosynthetic process"/>
    <property type="evidence" value="ECO:0007669"/>
    <property type="project" value="InterPro"/>
</dbReference>
<dbReference type="PANTHER" id="PTHR12137:SF54">
    <property type="entry name" value="CARBOHYDRATE SULFOTRANSFERASE"/>
    <property type="match status" value="1"/>
</dbReference>
<dbReference type="RefSeq" id="WP_253475337.1">
    <property type="nucleotide sequence ID" value="NZ_JALJXV010000002.1"/>
</dbReference>
<comment type="subcellular location">
    <subcellularLocation>
        <location evidence="1">Golgi apparatus membrane</location>
        <topology evidence="1">Single-pass type II membrane protein</topology>
    </subcellularLocation>
</comment>
<comment type="caution">
    <text evidence="8">The sequence shown here is derived from an EMBL/GenBank/DDBJ whole genome shotgun (WGS) entry which is preliminary data.</text>
</comment>
<accession>A0AAE3G414</accession>
<proteinExistence type="predicted"/>
<keyword evidence="5" id="KW-0333">Golgi apparatus</keyword>
<dbReference type="AlphaFoldDB" id="A0AAE3G414"/>
<dbReference type="InterPro" id="IPR005331">
    <property type="entry name" value="Sulfotransferase"/>
</dbReference>
<dbReference type="Pfam" id="PF03567">
    <property type="entry name" value="Sulfotransfer_2"/>
    <property type="match status" value="1"/>
</dbReference>
<keyword evidence="4" id="KW-1133">Transmembrane helix</keyword>
<dbReference type="EMBL" id="JALJXV010000002">
    <property type="protein sequence ID" value="MCP1673963.1"/>
    <property type="molecule type" value="Genomic_DNA"/>
</dbReference>
<dbReference type="SUPFAM" id="SSF52540">
    <property type="entry name" value="P-loop containing nucleoside triphosphate hydrolases"/>
    <property type="match status" value="1"/>
</dbReference>
<evidence type="ECO:0008006" key="10">
    <source>
        <dbReference type="Google" id="ProtNLM"/>
    </source>
</evidence>
<evidence type="ECO:0000256" key="1">
    <source>
        <dbReference type="ARBA" id="ARBA00004323"/>
    </source>
</evidence>
<reference evidence="8" key="1">
    <citation type="submission" date="2022-03" db="EMBL/GenBank/DDBJ databases">
        <title>Genomic Encyclopedia of Type Strains, Phase III (KMG-III): the genomes of soil and plant-associated and newly described type strains.</title>
        <authorList>
            <person name="Whitman W."/>
        </authorList>
    </citation>
    <scope>NUCLEOTIDE SEQUENCE</scope>
    <source>
        <strain evidence="8">ANL 6-2</strain>
    </source>
</reference>
<keyword evidence="6" id="KW-0472">Membrane</keyword>
<name>A0AAE3G414_9GAMM</name>
<protein>
    <recommendedName>
        <fullName evidence="10">Sulfotransferase family protein</fullName>
    </recommendedName>
</protein>
<dbReference type="GO" id="GO:0016020">
    <property type="term" value="C:membrane"/>
    <property type="evidence" value="ECO:0007669"/>
    <property type="project" value="InterPro"/>
</dbReference>